<dbReference type="RefSeq" id="WP_089838712.1">
    <property type="nucleotide sequence ID" value="NZ_FNBN01000015.1"/>
</dbReference>
<dbReference type="AlphaFoldDB" id="A0A1G8DM29"/>
<proteinExistence type="predicted"/>
<dbReference type="Proteomes" id="UP000199045">
    <property type="component" value="Unassembled WGS sequence"/>
</dbReference>
<evidence type="ECO:0000313" key="2">
    <source>
        <dbReference type="EMBL" id="SDH58697.1"/>
    </source>
</evidence>
<feature type="transmembrane region" description="Helical" evidence="1">
    <location>
        <begin position="161"/>
        <end position="183"/>
    </location>
</feature>
<accession>A0A1G8DM29</accession>
<feature type="transmembrane region" description="Helical" evidence="1">
    <location>
        <begin position="122"/>
        <end position="140"/>
    </location>
</feature>
<sequence>MTTSHKTLYYKNSAVFNTIGYMVVVIVNALANLNLINNKSTADISDRYDSLFVPAGYTFAIWGLIYLALLAFIVFQLWLAFSKGRVPALELFMERLRGWWLISCMANSCWLFAWHYELLPLSILLMIALLVCLLAIHLNFNIALPHLPVTRAEKLFVHIPFSLYLGWICIATVANIAAFLVYLGWDGMSVPGTIFLIVLCTVAATLLIIRRHNIVVGLVALWALSGIIVKRQSVGGSAEMPIVGACIGAMAIIAISSTWRLITNRRLS</sequence>
<dbReference type="PANTHER" id="PTHR33802:SF1">
    <property type="entry name" value="XK-RELATED PROTEIN"/>
    <property type="match status" value="1"/>
</dbReference>
<evidence type="ECO:0000256" key="1">
    <source>
        <dbReference type="SAM" id="Phobius"/>
    </source>
</evidence>
<name>A0A1G8DM29_CHIFI</name>
<feature type="transmembrane region" description="Helical" evidence="1">
    <location>
        <begin position="14"/>
        <end position="36"/>
    </location>
</feature>
<dbReference type="InterPro" id="IPR038330">
    <property type="entry name" value="TspO/MBR-related_sf"/>
</dbReference>
<dbReference type="OrthoDB" id="5189031at2"/>
<feature type="transmembrane region" description="Helical" evidence="1">
    <location>
        <begin position="189"/>
        <end position="209"/>
    </location>
</feature>
<dbReference type="Gene3D" id="1.20.1260.100">
    <property type="entry name" value="TspO/MBR protein"/>
    <property type="match status" value="1"/>
</dbReference>
<evidence type="ECO:0000313" key="3">
    <source>
        <dbReference type="Proteomes" id="UP000199045"/>
    </source>
</evidence>
<organism evidence="2 3">
    <name type="scientific">Chitinophaga filiformis</name>
    <name type="common">Myxococcus filiformis</name>
    <name type="synonym">Flexibacter filiformis</name>
    <dbReference type="NCBI Taxonomy" id="104663"/>
    <lineage>
        <taxon>Bacteria</taxon>
        <taxon>Pseudomonadati</taxon>
        <taxon>Bacteroidota</taxon>
        <taxon>Chitinophagia</taxon>
        <taxon>Chitinophagales</taxon>
        <taxon>Chitinophagaceae</taxon>
        <taxon>Chitinophaga</taxon>
    </lineage>
</organism>
<reference evidence="2 3" key="1">
    <citation type="submission" date="2016-10" db="EMBL/GenBank/DDBJ databases">
        <authorList>
            <person name="de Groot N.N."/>
        </authorList>
    </citation>
    <scope>NUCLEOTIDE SEQUENCE [LARGE SCALE GENOMIC DNA]</scope>
    <source>
        <strain evidence="2 3">DSM 527</strain>
    </source>
</reference>
<gene>
    <name evidence="2" type="ORF">SAMN04488121_11535</name>
</gene>
<dbReference type="STRING" id="104663.SAMN04488121_11535"/>
<dbReference type="PANTHER" id="PTHR33802">
    <property type="entry name" value="SI:CH211-161H7.5-RELATED"/>
    <property type="match status" value="1"/>
</dbReference>
<feature type="transmembrane region" description="Helical" evidence="1">
    <location>
        <begin position="99"/>
        <end position="116"/>
    </location>
</feature>
<protein>
    <recommendedName>
        <fullName evidence="4">Tryptophan-rich sensory protein</fullName>
    </recommendedName>
</protein>
<keyword evidence="1" id="KW-0812">Transmembrane</keyword>
<keyword evidence="1" id="KW-1133">Transmembrane helix</keyword>
<keyword evidence="1" id="KW-0472">Membrane</keyword>
<dbReference type="EMBL" id="FNBN01000015">
    <property type="protein sequence ID" value="SDH58697.1"/>
    <property type="molecule type" value="Genomic_DNA"/>
</dbReference>
<evidence type="ECO:0008006" key="4">
    <source>
        <dbReference type="Google" id="ProtNLM"/>
    </source>
</evidence>
<feature type="transmembrane region" description="Helical" evidence="1">
    <location>
        <begin position="214"/>
        <end position="230"/>
    </location>
</feature>
<feature type="transmembrane region" description="Helical" evidence="1">
    <location>
        <begin position="56"/>
        <end position="79"/>
    </location>
</feature>
<feature type="transmembrane region" description="Helical" evidence="1">
    <location>
        <begin position="242"/>
        <end position="262"/>
    </location>
</feature>